<feature type="transmembrane region" description="Helical" evidence="7">
    <location>
        <begin position="209"/>
        <end position="229"/>
    </location>
</feature>
<feature type="transmembrane region" description="Helical" evidence="7">
    <location>
        <begin position="150"/>
        <end position="171"/>
    </location>
</feature>
<keyword evidence="3 7" id="KW-0812">Transmembrane</keyword>
<evidence type="ECO:0000259" key="8">
    <source>
        <dbReference type="PROSITE" id="PS50850"/>
    </source>
</evidence>
<comment type="subcellular location">
    <subcellularLocation>
        <location evidence="1">Cell membrane</location>
        <topology evidence="1">Multi-pass membrane protein</topology>
    </subcellularLocation>
</comment>
<feature type="transmembrane region" description="Helical" evidence="7">
    <location>
        <begin position="93"/>
        <end position="113"/>
    </location>
</feature>
<dbReference type="PANTHER" id="PTHR43124">
    <property type="entry name" value="PURINE EFFLUX PUMP PBUE"/>
    <property type="match status" value="1"/>
</dbReference>
<feature type="transmembrane region" description="Helical" evidence="7">
    <location>
        <begin position="387"/>
        <end position="409"/>
    </location>
</feature>
<evidence type="ECO:0000256" key="1">
    <source>
        <dbReference type="ARBA" id="ARBA00004651"/>
    </source>
</evidence>
<dbReference type="Gene3D" id="1.20.1250.20">
    <property type="entry name" value="MFS general substrate transporter like domains"/>
    <property type="match status" value="1"/>
</dbReference>
<evidence type="ECO:0000256" key="5">
    <source>
        <dbReference type="ARBA" id="ARBA00023136"/>
    </source>
</evidence>
<evidence type="ECO:0000313" key="9">
    <source>
        <dbReference type="EMBL" id="GAA1757283.1"/>
    </source>
</evidence>
<feature type="transmembrane region" description="Helical" evidence="7">
    <location>
        <begin position="299"/>
        <end position="317"/>
    </location>
</feature>
<name>A0ABN2KJ81_9MICO</name>
<comment type="caution">
    <text evidence="9">The sequence shown here is derived from an EMBL/GenBank/DDBJ whole genome shotgun (WGS) entry which is preliminary data.</text>
</comment>
<evidence type="ECO:0000256" key="2">
    <source>
        <dbReference type="ARBA" id="ARBA00022475"/>
    </source>
</evidence>
<feature type="transmembrane region" description="Helical" evidence="7">
    <location>
        <begin position="55"/>
        <end position="73"/>
    </location>
</feature>
<feature type="transmembrane region" description="Helical" evidence="7">
    <location>
        <begin position="348"/>
        <end position="367"/>
    </location>
</feature>
<proteinExistence type="predicted"/>
<feature type="transmembrane region" description="Helical" evidence="7">
    <location>
        <begin position="415"/>
        <end position="435"/>
    </location>
</feature>
<dbReference type="InterPro" id="IPR011701">
    <property type="entry name" value="MFS"/>
</dbReference>
<dbReference type="Pfam" id="PF07690">
    <property type="entry name" value="MFS_1"/>
    <property type="match status" value="1"/>
</dbReference>
<feature type="region of interest" description="Disordered" evidence="6">
    <location>
        <begin position="1"/>
        <end position="23"/>
    </location>
</feature>
<reference evidence="10" key="1">
    <citation type="journal article" date="2019" name="Int. J. Syst. Evol. Microbiol.">
        <title>The Global Catalogue of Microorganisms (GCM) 10K type strain sequencing project: providing services to taxonomists for standard genome sequencing and annotation.</title>
        <authorList>
            <consortium name="The Broad Institute Genomics Platform"/>
            <consortium name="The Broad Institute Genome Sequencing Center for Infectious Disease"/>
            <person name="Wu L."/>
            <person name="Ma J."/>
        </authorList>
    </citation>
    <scope>NUCLEOTIDE SEQUENCE [LARGE SCALE GENOMIC DNA]</scope>
    <source>
        <strain evidence="10">JCM 14319</strain>
    </source>
</reference>
<evidence type="ECO:0000256" key="6">
    <source>
        <dbReference type="SAM" id="MobiDB-lite"/>
    </source>
</evidence>
<evidence type="ECO:0000313" key="10">
    <source>
        <dbReference type="Proteomes" id="UP001500506"/>
    </source>
</evidence>
<feature type="transmembrane region" description="Helical" evidence="7">
    <location>
        <begin position="324"/>
        <end position="342"/>
    </location>
</feature>
<dbReference type="InterPro" id="IPR036259">
    <property type="entry name" value="MFS_trans_sf"/>
</dbReference>
<feature type="transmembrane region" description="Helical" evidence="7">
    <location>
        <begin position="125"/>
        <end position="144"/>
    </location>
</feature>
<dbReference type="SUPFAM" id="SSF103473">
    <property type="entry name" value="MFS general substrate transporter"/>
    <property type="match status" value="1"/>
</dbReference>
<keyword evidence="5 7" id="KW-0472">Membrane</keyword>
<evidence type="ECO:0000256" key="4">
    <source>
        <dbReference type="ARBA" id="ARBA00022989"/>
    </source>
</evidence>
<feature type="transmembrane region" description="Helical" evidence="7">
    <location>
        <begin position="183"/>
        <end position="203"/>
    </location>
</feature>
<keyword evidence="4 7" id="KW-1133">Transmembrane helix</keyword>
<dbReference type="PANTHER" id="PTHR43124:SF3">
    <property type="entry name" value="CHLORAMPHENICOL EFFLUX PUMP RV0191"/>
    <property type="match status" value="1"/>
</dbReference>
<dbReference type="EMBL" id="BAAANH010000003">
    <property type="protein sequence ID" value="GAA1757283.1"/>
    <property type="molecule type" value="Genomic_DNA"/>
</dbReference>
<sequence length="440" mass="45426">MTLGAHIGAQSTRRRAPREARAAPAGDAFPLRYRMTSSTPVTPIPPQGTTQAPPFPWLGLVVLAAAVFLSVTIEMIPTGLLPDMSRELGVGEPLIGLLVTVFAATVVVVTVPLSALTKRVPRRTLIVITLAVLAVSCVLTAIAPNYPTVVATRILGGAAHGLFWSVVGAYAGHLVPKEQLARAVSISVAGGSLAFVLGVPLGTALGQAFGWRLAFVGIGVLTLLGAVLVQRFLPPVRHHAGEADAPPLRLRSDPTFVSVIVVCLITSVTMVGAYTFYTYVAPFITDVMAMPASAISPMLLAYGIAGALGLVLAGTVLGRRPTIGLAVALVSTGLGVALLALFPQVPLVGVAAFLLWGTAFGALPPLLNTRLLHSASARIRDAAASFYTTAFNVGIGGGALLGAVLYGVIGLGGLPWVFVSLLACSTIALVWTALVNRVHR</sequence>
<keyword evidence="10" id="KW-1185">Reference proteome</keyword>
<keyword evidence="2" id="KW-1003">Cell membrane</keyword>
<evidence type="ECO:0000256" key="7">
    <source>
        <dbReference type="SAM" id="Phobius"/>
    </source>
</evidence>
<accession>A0ABN2KJ81</accession>
<dbReference type="Proteomes" id="UP001500506">
    <property type="component" value="Unassembled WGS sequence"/>
</dbReference>
<feature type="transmembrane region" description="Helical" evidence="7">
    <location>
        <begin position="256"/>
        <end position="279"/>
    </location>
</feature>
<feature type="domain" description="Major facilitator superfamily (MFS) profile" evidence="8">
    <location>
        <begin position="58"/>
        <end position="440"/>
    </location>
</feature>
<protein>
    <submittedName>
        <fullName evidence="9">MFS transporter</fullName>
    </submittedName>
</protein>
<dbReference type="PROSITE" id="PS50850">
    <property type="entry name" value="MFS"/>
    <property type="match status" value="1"/>
</dbReference>
<gene>
    <name evidence="9" type="ORF">GCM10009747_14800</name>
</gene>
<dbReference type="InterPro" id="IPR050189">
    <property type="entry name" value="MFS_Efflux_Transporters"/>
</dbReference>
<dbReference type="InterPro" id="IPR020846">
    <property type="entry name" value="MFS_dom"/>
</dbReference>
<dbReference type="CDD" id="cd17324">
    <property type="entry name" value="MFS_NepI_like"/>
    <property type="match status" value="1"/>
</dbReference>
<evidence type="ECO:0000256" key="3">
    <source>
        <dbReference type="ARBA" id="ARBA00022692"/>
    </source>
</evidence>
<organism evidence="9 10">
    <name type="scientific">Agromyces humatus</name>
    <dbReference type="NCBI Taxonomy" id="279573"/>
    <lineage>
        <taxon>Bacteria</taxon>
        <taxon>Bacillati</taxon>
        <taxon>Actinomycetota</taxon>
        <taxon>Actinomycetes</taxon>
        <taxon>Micrococcales</taxon>
        <taxon>Microbacteriaceae</taxon>
        <taxon>Agromyces</taxon>
    </lineage>
</organism>